<dbReference type="AlphaFoldDB" id="A0A7C9AMS3"/>
<evidence type="ECO:0000313" key="1">
    <source>
        <dbReference type="EMBL" id="MBA4672338.1"/>
    </source>
</evidence>
<name>A0A7C9AMS3_OPUST</name>
<reference evidence="1" key="2">
    <citation type="submission" date="2020-07" db="EMBL/GenBank/DDBJ databases">
        <authorList>
            <person name="Vera ALvarez R."/>
            <person name="Arias-Moreno D.M."/>
            <person name="Jimenez-Jacinto V."/>
            <person name="Jimenez-Bremont J.F."/>
            <person name="Swaminathan K."/>
            <person name="Moose S.P."/>
            <person name="Guerrero-Gonzalez M.L."/>
            <person name="Marino-Ramirez L."/>
            <person name="Landsman D."/>
            <person name="Rodriguez-Kessler M."/>
            <person name="Delgado-Sanchez P."/>
        </authorList>
    </citation>
    <scope>NUCLEOTIDE SEQUENCE</scope>
    <source>
        <tissue evidence="1">Cladode</tissue>
    </source>
</reference>
<accession>A0A7C9AMS3</accession>
<protein>
    <submittedName>
        <fullName evidence="1">Uncharacterized protein</fullName>
    </submittedName>
</protein>
<organism evidence="1">
    <name type="scientific">Opuntia streptacantha</name>
    <name type="common">Prickly pear cactus</name>
    <name type="synonym">Opuntia cardona</name>
    <dbReference type="NCBI Taxonomy" id="393608"/>
    <lineage>
        <taxon>Eukaryota</taxon>
        <taxon>Viridiplantae</taxon>
        <taxon>Streptophyta</taxon>
        <taxon>Embryophyta</taxon>
        <taxon>Tracheophyta</taxon>
        <taxon>Spermatophyta</taxon>
        <taxon>Magnoliopsida</taxon>
        <taxon>eudicotyledons</taxon>
        <taxon>Gunneridae</taxon>
        <taxon>Pentapetalae</taxon>
        <taxon>Caryophyllales</taxon>
        <taxon>Cactineae</taxon>
        <taxon>Cactaceae</taxon>
        <taxon>Opuntioideae</taxon>
        <taxon>Opuntia</taxon>
    </lineage>
</organism>
<dbReference type="EMBL" id="GISG01254955">
    <property type="protein sequence ID" value="MBA4672338.1"/>
    <property type="molecule type" value="Transcribed_RNA"/>
</dbReference>
<reference evidence="1" key="1">
    <citation type="journal article" date="2013" name="J. Plant Res.">
        <title>Effect of fungi and light on seed germination of three Opuntia species from semiarid lands of central Mexico.</title>
        <authorList>
            <person name="Delgado-Sanchez P."/>
            <person name="Jimenez-Bremont J.F."/>
            <person name="Guerrero-Gonzalez Mde L."/>
            <person name="Flores J."/>
        </authorList>
    </citation>
    <scope>NUCLEOTIDE SEQUENCE</scope>
    <source>
        <tissue evidence="1">Cladode</tissue>
    </source>
</reference>
<dbReference type="EMBL" id="GISG01254954">
    <property type="protein sequence ID" value="MBA4672337.1"/>
    <property type="molecule type" value="Transcribed_RNA"/>
</dbReference>
<proteinExistence type="predicted"/>
<sequence length="101" mass="11657">MSTAQSAGHKHERDHPLHLFQGIDHGAQCRTISADLYVLLIYITCTQLLRYCVDPSTLYKGPFGHQYTNSFHPLRTAYVLSRLLGHAIHIEAPYYLLYIWQ</sequence>